<feature type="domain" description="Carbohydrate kinase PfkB" evidence="10">
    <location>
        <begin position="10"/>
        <end position="330"/>
    </location>
</feature>
<gene>
    <name evidence="11" type="ORF">DMC30DRAFT_397864</name>
</gene>
<dbReference type="AlphaFoldDB" id="A0A5C5FVM7"/>
<keyword evidence="9" id="KW-0539">Nucleus</keyword>
<comment type="similarity">
    <text evidence="9">Belongs to the carbohydrate kinase PfkB family. Ribokinase subfamily.</text>
</comment>
<accession>A0A5C5FVM7</accession>
<dbReference type="OrthoDB" id="415590at2759"/>
<dbReference type="GO" id="GO:0005737">
    <property type="term" value="C:cytoplasm"/>
    <property type="evidence" value="ECO:0007669"/>
    <property type="project" value="UniProtKB-SubCell"/>
</dbReference>
<evidence type="ECO:0000256" key="2">
    <source>
        <dbReference type="ARBA" id="ARBA00022723"/>
    </source>
</evidence>
<feature type="binding site" evidence="9">
    <location>
        <position position="327"/>
    </location>
    <ligand>
        <name>K(+)</name>
        <dbReference type="ChEBI" id="CHEBI:29103"/>
    </ligand>
</feature>
<keyword evidence="3 9" id="KW-0547">Nucleotide-binding</keyword>
<feature type="binding site" evidence="9">
    <location>
        <begin position="45"/>
        <end position="49"/>
    </location>
    <ligand>
        <name>substrate</name>
    </ligand>
</feature>
<feature type="binding site" evidence="9">
    <location>
        <begin position="275"/>
        <end position="276"/>
    </location>
    <ligand>
        <name>ATP</name>
        <dbReference type="ChEBI" id="CHEBI:30616"/>
    </ligand>
</feature>
<sequence>MSQPHGSPRLLVRGSINIDEFFVVDHIVRSGETIASTDYSRRAGGKGANQAVAAAKAGAAVDFAGVIGHDGGWLRETLGEYGVGLSLIEEDDKTPTGRAIIQLSSSTADNSIVLLPGANFSASASPHPRLPSSALSSYTHLLLQNEIPLQETRRTLRDAHAAGLVTLFNPSPMPKREDLAAFEWGALDWLVINAGEAEDLLVALASEEFAAAAQSKGPEALLRALRETSLRSLTGIIMTRGAEGVSCSLREHPGETMQVSAGKVVGGVKDTTGAGDCFTGYFATLLASLPGKVSSDEGASVKLVKHCLVVASQAAAMCVETPGAMESVPKLGDVITRMGERWKDVELSFPALEATP</sequence>
<keyword evidence="6 9" id="KW-0460">Magnesium</keyword>
<dbReference type="GO" id="GO:0019303">
    <property type="term" value="P:D-ribose catabolic process"/>
    <property type="evidence" value="ECO:0007669"/>
    <property type="project" value="UniProtKB-UniRule"/>
</dbReference>
<feature type="binding site" evidence="9">
    <location>
        <begin position="239"/>
        <end position="244"/>
    </location>
    <ligand>
        <name>ATP</name>
        <dbReference type="ChEBI" id="CHEBI:30616"/>
    </ligand>
</feature>
<protein>
    <recommendedName>
        <fullName evidence="9">Ribokinase</fullName>
        <shortName evidence="9">RK</shortName>
        <ecNumber evidence="9">2.7.1.15</ecNumber>
    </recommendedName>
</protein>
<dbReference type="EMBL" id="SOZI01000068">
    <property type="protein sequence ID" value="TNY20399.1"/>
    <property type="molecule type" value="Genomic_DNA"/>
</dbReference>
<proteinExistence type="inferred from homology"/>
<keyword evidence="2 9" id="KW-0479">Metal-binding</keyword>
<evidence type="ECO:0000259" key="10">
    <source>
        <dbReference type="Pfam" id="PF00294"/>
    </source>
</evidence>
<dbReference type="Proteomes" id="UP000311382">
    <property type="component" value="Unassembled WGS sequence"/>
</dbReference>
<feature type="binding site" evidence="9">
    <location>
        <position position="323"/>
    </location>
    <ligand>
        <name>K(+)</name>
        <dbReference type="ChEBI" id="CHEBI:29103"/>
    </ligand>
</feature>
<keyword evidence="7 9" id="KW-0630">Potassium</keyword>
<comment type="subcellular location">
    <subcellularLocation>
        <location evidence="9">Cytoplasm</location>
    </subcellularLocation>
    <subcellularLocation>
        <location evidence="9">Nucleus</location>
    </subcellularLocation>
</comment>
<dbReference type="GO" id="GO:0005524">
    <property type="term" value="F:ATP binding"/>
    <property type="evidence" value="ECO:0007669"/>
    <property type="project" value="UniProtKB-UniRule"/>
</dbReference>
<evidence type="ECO:0000256" key="3">
    <source>
        <dbReference type="ARBA" id="ARBA00022741"/>
    </source>
</evidence>
<dbReference type="STRING" id="5288.A0A5C5FVM7"/>
<evidence type="ECO:0000313" key="12">
    <source>
        <dbReference type="Proteomes" id="UP000311382"/>
    </source>
</evidence>
<comment type="catalytic activity">
    <reaction evidence="9">
        <text>D-ribose + ATP = D-ribose 5-phosphate + ADP + H(+)</text>
        <dbReference type="Rhea" id="RHEA:13697"/>
        <dbReference type="ChEBI" id="CHEBI:15378"/>
        <dbReference type="ChEBI" id="CHEBI:30616"/>
        <dbReference type="ChEBI" id="CHEBI:47013"/>
        <dbReference type="ChEBI" id="CHEBI:78346"/>
        <dbReference type="ChEBI" id="CHEBI:456216"/>
        <dbReference type="EC" id="2.7.1.15"/>
    </reaction>
</comment>
<comment type="cofactor">
    <cofactor evidence="9">
        <name>Mg(2+)</name>
        <dbReference type="ChEBI" id="CHEBI:18420"/>
    </cofactor>
    <text evidence="9">Requires a divalent cation, most likely magnesium in vivo, as an electrophilic catalyst to aid phosphoryl group transfer. It is the chelate of the metal and the nucleotide that is the actual substrate.</text>
</comment>
<comment type="function">
    <text evidence="9">Catalyzes the phosphorylation of ribose at O-5 in a reaction requiring ATP and magnesium. The resulting D-ribose-5-phosphate can then be used either for sythesis of nucleotides, histidine, and tryptophan, or as a component of the pentose phosphate pathway.</text>
</comment>
<evidence type="ECO:0000256" key="5">
    <source>
        <dbReference type="ARBA" id="ARBA00022840"/>
    </source>
</evidence>
<dbReference type="GO" id="GO:0005634">
    <property type="term" value="C:nucleus"/>
    <property type="evidence" value="ECO:0007669"/>
    <property type="project" value="UniProtKB-SubCell"/>
</dbReference>
<dbReference type="InterPro" id="IPR011877">
    <property type="entry name" value="Ribokinase"/>
</dbReference>
<feature type="binding site" evidence="9">
    <location>
        <position position="276"/>
    </location>
    <ligand>
        <name>substrate</name>
    </ligand>
</feature>
<feature type="binding site" evidence="9">
    <location>
        <position position="146"/>
    </location>
    <ligand>
        <name>substrate</name>
    </ligand>
</feature>
<dbReference type="InterPro" id="IPR011611">
    <property type="entry name" value="PfkB_dom"/>
</dbReference>
<comment type="caution">
    <text evidence="11">The sequence shown here is derived from an EMBL/GenBank/DDBJ whole genome shotgun (WGS) entry which is preliminary data.</text>
</comment>
<dbReference type="InterPro" id="IPR002139">
    <property type="entry name" value="Ribo/fructo_kinase"/>
</dbReference>
<evidence type="ECO:0000256" key="6">
    <source>
        <dbReference type="ARBA" id="ARBA00022842"/>
    </source>
</evidence>
<feature type="binding site" evidence="9">
    <location>
        <begin position="17"/>
        <end position="19"/>
    </location>
    <ligand>
        <name>substrate</name>
    </ligand>
</feature>
<dbReference type="PRINTS" id="PR00990">
    <property type="entry name" value="RIBOKINASE"/>
</dbReference>
<evidence type="ECO:0000313" key="11">
    <source>
        <dbReference type="EMBL" id="TNY20399.1"/>
    </source>
</evidence>
<comment type="pathway">
    <text evidence="9">Carbohydrate metabolism; D-ribose degradation; D-ribose 5-phosphate from beta-D-ribopyranose: step 2/2.</text>
</comment>
<dbReference type="GO" id="GO:0046872">
    <property type="term" value="F:metal ion binding"/>
    <property type="evidence" value="ECO:0007669"/>
    <property type="project" value="UniProtKB-KW"/>
</dbReference>
<dbReference type="Gene3D" id="3.40.1190.20">
    <property type="match status" value="1"/>
</dbReference>
<dbReference type="PANTHER" id="PTHR10584">
    <property type="entry name" value="SUGAR KINASE"/>
    <property type="match status" value="1"/>
</dbReference>
<evidence type="ECO:0000256" key="4">
    <source>
        <dbReference type="ARBA" id="ARBA00022777"/>
    </source>
</evidence>
<feature type="binding site" evidence="9">
    <location>
        <position position="272"/>
    </location>
    <ligand>
        <name>K(+)</name>
        <dbReference type="ChEBI" id="CHEBI:29103"/>
    </ligand>
</feature>
<name>A0A5C5FVM7_9BASI</name>
<keyword evidence="9" id="KW-0963">Cytoplasm</keyword>
<evidence type="ECO:0000256" key="9">
    <source>
        <dbReference type="HAMAP-Rule" id="MF_03215"/>
    </source>
</evidence>
<feature type="binding site" evidence="9">
    <location>
        <position position="318"/>
    </location>
    <ligand>
        <name>K(+)</name>
        <dbReference type="ChEBI" id="CHEBI:29103"/>
    </ligand>
</feature>
<organism evidence="11 12">
    <name type="scientific">Rhodotorula diobovata</name>
    <dbReference type="NCBI Taxonomy" id="5288"/>
    <lineage>
        <taxon>Eukaryota</taxon>
        <taxon>Fungi</taxon>
        <taxon>Dikarya</taxon>
        <taxon>Basidiomycota</taxon>
        <taxon>Pucciniomycotina</taxon>
        <taxon>Microbotryomycetes</taxon>
        <taxon>Sporidiobolales</taxon>
        <taxon>Sporidiobolaceae</taxon>
        <taxon>Rhodotorula</taxon>
    </lineage>
</organism>
<feature type="binding site" evidence="9">
    <location>
        <position position="321"/>
    </location>
    <ligand>
        <name>K(+)</name>
        <dbReference type="ChEBI" id="CHEBI:29103"/>
    </ligand>
</feature>
<dbReference type="SUPFAM" id="SSF53613">
    <property type="entry name" value="Ribokinase-like"/>
    <property type="match status" value="1"/>
</dbReference>
<dbReference type="UniPathway" id="UPA00916">
    <property type="reaction ID" value="UER00889"/>
</dbReference>
<dbReference type="InterPro" id="IPR029056">
    <property type="entry name" value="Ribokinase-like"/>
</dbReference>
<dbReference type="GO" id="GO:0004747">
    <property type="term" value="F:ribokinase activity"/>
    <property type="evidence" value="ECO:0007669"/>
    <property type="project" value="UniProtKB-UniRule"/>
</dbReference>
<comment type="caution">
    <text evidence="9">Lacks conserved residue(s) required for the propagation of feature annotation.</text>
</comment>
<feature type="active site" description="Proton acceptor" evidence="9">
    <location>
        <position position="276"/>
    </location>
</feature>
<feature type="binding site" evidence="9">
    <location>
        <position position="270"/>
    </location>
    <ligand>
        <name>K(+)</name>
        <dbReference type="ChEBI" id="CHEBI:29103"/>
    </ligand>
</feature>
<comment type="subunit">
    <text evidence="9">Homodimer.</text>
</comment>
<keyword evidence="8 9" id="KW-0119">Carbohydrate metabolism</keyword>
<keyword evidence="4 9" id="KW-0418">Kinase</keyword>
<keyword evidence="5 9" id="KW-0067">ATP-binding</keyword>
<evidence type="ECO:0000256" key="1">
    <source>
        <dbReference type="ARBA" id="ARBA00022679"/>
    </source>
</evidence>
<keyword evidence="12" id="KW-1185">Reference proteome</keyword>
<evidence type="ECO:0000256" key="7">
    <source>
        <dbReference type="ARBA" id="ARBA00022958"/>
    </source>
</evidence>
<dbReference type="PANTHER" id="PTHR10584:SF166">
    <property type="entry name" value="RIBOKINASE"/>
    <property type="match status" value="1"/>
</dbReference>
<comment type="activity regulation">
    <text evidence="9">Activated by a monovalent cation that binds near, but not in, the active site. The most likely occupant of the site in vivo is potassium. Ion binding induces a conformational change that may alter substrate affinity.</text>
</comment>
<dbReference type="EC" id="2.7.1.15" evidence="9"/>
<evidence type="ECO:0000256" key="8">
    <source>
        <dbReference type="ARBA" id="ARBA00023277"/>
    </source>
</evidence>
<feature type="binding site" evidence="9">
    <location>
        <position position="193"/>
    </location>
    <ligand>
        <name>ATP</name>
        <dbReference type="ChEBI" id="CHEBI:30616"/>
    </ligand>
</feature>
<keyword evidence="1 9" id="KW-0808">Transferase</keyword>
<dbReference type="HAMAP" id="MF_01987">
    <property type="entry name" value="Ribokinase"/>
    <property type="match status" value="1"/>
</dbReference>
<dbReference type="Pfam" id="PF00294">
    <property type="entry name" value="PfkB"/>
    <property type="match status" value="1"/>
</dbReference>
<reference evidence="11 12" key="1">
    <citation type="submission" date="2019-03" db="EMBL/GenBank/DDBJ databases">
        <title>Rhodosporidium diobovatum UCD-FST 08-225 genome sequencing, assembly, and annotation.</title>
        <authorList>
            <person name="Fakankun I.U."/>
            <person name="Fristensky B."/>
            <person name="Levin D.B."/>
        </authorList>
    </citation>
    <scope>NUCLEOTIDE SEQUENCE [LARGE SCALE GENOMIC DNA]</scope>
    <source>
        <strain evidence="11 12">UCD-FST 08-225</strain>
    </source>
</reference>